<protein>
    <submittedName>
        <fullName evidence="1">Staphylococcal nuclease</fullName>
    </submittedName>
</protein>
<evidence type="ECO:0000313" key="1">
    <source>
        <dbReference type="EMBL" id="KAI0041676.1"/>
    </source>
</evidence>
<dbReference type="Proteomes" id="UP000814033">
    <property type="component" value="Unassembled WGS sequence"/>
</dbReference>
<keyword evidence="2" id="KW-1185">Reference proteome</keyword>
<reference evidence="1" key="2">
    <citation type="journal article" date="2022" name="New Phytol.">
        <title>Evolutionary transition to the ectomycorrhizal habit in the genomes of a hyperdiverse lineage of mushroom-forming fungi.</title>
        <authorList>
            <person name="Looney B."/>
            <person name="Miyauchi S."/>
            <person name="Morin E."/>
            <person name="Drula E."/>
            <person name="Courty P.E."/>
            <person name="Kohler A."/>
            <person name="Kuo A."/>
            <person name="LaButti K."/>
            <person name="Pangilinan J."/>
            <person name="Lipzen A."/>
            <person name="Riley R."/>
            <person name="Andreopoulos W."/>
            <person name="He G."/>
            <person name="Johnson J."/>
            <person name="Nolan M."/>
            <person name="Tritt A."/>
            <person name="Barry K.W."/>
            <person name="Grigoriev I.V."/>
            <person name="Nagy L.G."/>
            <person name="Hibbett D."/>
            <person name="Henrissat B."/>
            <person name="Matheny P.B."/>
            <person name="Labbe J."/>
            <person name="Martin F.M."/>
        </authorList>
    </citation>
    <scope>NUCLEOTIDE SEQUENCE</scope>
    <source>
        <strain evidence="1">FP105234-sp</strain>
    </source>
</reference>
<comment type="caution">
    <text evidence="1">The sequence shown here is derived from an EMBL/GenBank/DDBJ whole genome shotgun (WGS) entry which is preliminary data.</text>
</comment>
<evidence type="ECO:0000313" key="2">
    <source>
        <dbReference type="Proteomes" id="UP000814033"/>
    </source>
</evidence>
<name>A0ACB8RDD0_9AGAM</name>
<accession>A0ACB8RDD0</accession>
<reference evidence="1" key="1">
    <citation type="submission" date="2021-02" db="EMBL/GenBank/DDBJ databases">
        <authorList>
            <consortium name="DOE Joint Genome Institute"/>
            <person name="Ahrendt S."/>
            <person name="Looney B.P."/>
            <person name="Miyauchi S."/>
            <person name="Morin E."/>
            <person name="Drula E."/>
            <person name="Courty P.E."/>
            <person name="Chicoki N."/>
            <person name="Fauchery L."/>
            <person name="Kohler A."/>
            <person name="Kuo A."/>
            <person name="Labutti K."/>
            <person name="Pangilinan J."/>
            <person name="Lipzen A."/>
            <person name="Riley R."/>
            <person name="Andreopoulos W."/>
            <person name="He G."/>
            <person name="Johnson J."/>
            <person name="Barry K.W."/>
            <person name="Grigoriev I.V."/>
            <person name="Nagy L."/>
            <person name="Hibbett D."/>
            <person name="Henrissat B."/>
            <person name="Matheny P.B."/>
            <person name="Labbe J."/>
            <person name="Martin F."/>
        </authorList>
    </citation>
    <scope>NUCLEOTIDE SEQUENCE</scope>
    <source>
        <strain evidence="1">FP105234-sp</strain>
    </source>
</reference>
<gene>
    <name evidence="1" type="ORF">FA95DRAFT_1640834</name>
</gene>
<dbReference type="EMBL" id="MU276108">
    <property type="protein sequence ID" value="KAI0041676.1"/>
    <property type="molecule type" value="Genomic_DNA"/>
</dbReference>
<proteinExistence type="predicted"/>
<sequence>MWPFSSSSDSSKEPTNRRIQPPPPPSPAIIDLSSAREALTQIFDQPALPSEIIIAAAFLVGAVTTGGGSAAYRRYFKRIPNSGWVSPNMLKRRRWIKGVVTSVGDADNFRLYHTPGFGWRFPLKFRRIPSTTKDLKDQTIHIRMAGVDAPEASHWGRPAQPYSQEALQWLKGQIEGKLVYCQLLKGDQYSRIVAMPYLAPRILPGLFARGKCISMEMLRAGWVEVYEQAGAEYGDVSKNEFMLVQAAAQASRSGMWKDGTTGESPSEYKRRYRLGEEAACPPANANAAAKKPRGRGLWSRLFRSGS</sequence>
<organism evidence="1 2">
    <name type="scientific">Auriscalpium vulgare</name>
    <dbReference type="NCBI Taxonomy" id="40419"/>
    <lineage>
        <taxon>Eukaryota</taxon>
        <taxon>Fungi</taxon>
        <taxon>Dikarya</taxon>
        <taxon>Basidiomycota</taxon>
        <taxon>Agaricomycotina</taxon>
        <taxon>Agaricomycetes</taxon>
        <taxon>Russulales</taxon>
        <taxon>Auriscalpiaceae</taxon>
        <taxon>Auriscalpium</taxon>
    </lineage>
</organism>